<protein>
    <submittedName>
        <fullName evidence="1">Uncharacterized protein</fullName>
    </submittedName>
</protein>
<comment type="caution">
    <text evidence="1">The sequence shown here is derived from an EMBL/GenBank/DDBJ whole genome shotgun (WGS) entry which is preliminary data.</text>
</comment>
<reference evidence="1" key="1">
    <citation type="submission" date="2023-04" db="EMBL/GenBank/DDBJ databases">
        <title>Draft Genome sequencing of Naganishia species isolated from polar environments using Oxford Nanopore Technology.</title>
        <authorList>
            <person name="Leo P."/>
            <person name="Venkateswaran K."/>
        </authorList>
    </citation>
    <scope>NUCLEOTIDE SEQUENCE</scope>
    <source>
        <strain evidence="1">DBVPG 5303</strain>
    </source>
</reference>
<gene>
    <name evidence="1" type="ORF">QFC24_001141</name>
</gene>
<organism evidence="1 2">
    <name type="scientific">Naganishia onofrii</name>
    <dbReference type="NCBI Taxonomy" id="1851511"/>
    <lineage>
        <taxon>Eukaryota</taxon>
        <taxon>Fungi</taxon>
        <taxon>Dikarya</taxon>
        <taxon>Basidiomycota</taxon>
        <taxon>Agaricomycotina</taxon>
        <taxon>Tremellomycetes</taxon>
        <taxon>Filobasidiales</taxon>
        <taxon>Filobasidiaceae</taxon>
        <taxon>Naganishia</taxon>
    </lineage>
</organism>
<proteinExistence type="predicted"/>
<accession>A0ACC2XSA4</accession>
<keyword evidence="2" id="KW-1185">Reference proteome</keyword>
<dbReference type="Proteomes" id="UP001234202">
    <property type="component" value="Unassembled WGS sequence"/>
</dbReference>
<dbReference type="EMBL" id="JASBWV010000003">
    <property type="protein sequence ID" value="KAJ9126910.1"/>
    <property type="molecule type" value="Genomic_DNA"/>
</dbReference>
<name>A0ACC2XSA4_9TREE</name>
<evidence type="ECO:0000313" key="1">
    <source>
        <dbReference type="EMBL" id="KAJ9126910.1"/>
    </source>
</evidence>
<sequence>MYSYKELAELAGYTARVSDLLDTMDEVEAGKFQKQLVSSASTEENAKGQVVESADIRFDNVPIVSPNGDVLIKALSFEVKRGENLVVQGPNGCGKSSLFRILGGLWPVYGGTVYKPSSREFTYIPQRPYLTTGTLRDQLIYPQNRGEFLACGKTDQDLYVILQQLQMTQMVEKEGGFDAQREWRDTLSGGDKQKIAMARLFYHRPQYAILDESSSAVPLEVEKVMYEQAMGNLQYHSRLLEFDGQGGYVFAELDASRRLALQEERQALERKLQDVPKLQARLAELEERKKL</sequence>
<evidence type="ECO:0000313" key="2">
    <source>
        <dbReference type="Proteomes" id="UP001234202"/>
    </source>
</evidence>